<protein>
    <submittedName>
        <fullName evidence="1">Uncharacterized protein</fullName>
    </submittedName>
</protein>
<organism evidence="1 2">
    <name type="scientific">Ramlibacter tataouinensis (strain ATCC BAA-407 / DSM 14655 / LMG 21543 / TTB310)</name>
    <dbReference type="NCBI Taxonomy" id="365046"/>
    <lineage>
        <taxon>Bacteria</taxon>
        <taxon>Pseudomonadati</taxon>
        <taxon>Pseudomonadota</taxon>
        <taxon>Betaproteobacteria</taxon>
        <taxon>Burkholderiales</taxon>
        <taxon>Comamonadaceae</taxon>
        <taxon>Ramlibacter</taxon>
    </lineage>
</organism>
<dbReference type="Proteomes" id="UP000008385">
    <property type="component" value="Chromosome"/>
</dbReference>
<reference evidence="1 2" key="2">
    <citation type="journal article" date="2011" name="PLoS ONE">
        <title>The Cyst-Dividing Bacterium Ramlibacter tataouinensis TTB310 Genome Reveals a Well-Stocked Toolbox for Adaptation to a Desert Environment.</title>
        <authorList>
            <person name="De Luca G."/>
            <person name="Barakat M."/>
            <person name="Ortet P."/>
            <person name="Fochesato S."/>
            <person name="Jourlin-Castelli C."/>
            <person name="Ansaldi M."/>
            <person name="Py B."/>
            <person name="Fichant G."/>
            <person name="Coutinho P.M."/>
            <person name="Voulhoux R."/>
            <person name="Bastien O."/>
            <person name="Marechal E."/>
            <person name="Henrissat B."/>
            <person name="Quentin Y."/>
            <person name="Noirot P."/>
            <person name="Filloux A."/>
            <person name="Mejean V."/>
            <person name="Dubow M.S."/>
            <person name="Barras F."/>
            <person name="Barbe V."/>
            <person name="Weissenbach J."/>
            <person name="Mihalcescu I."/>
            <person name="Vermeglio A."/>
            <person name="Achouak W."/>
            <person name="Heulin T."/>
        </authorList>
    </citation>
    <scope>NUCLEOTIDE SEQUENCE [LARGE SCALE GENOMIC DNA]</scope>
    <source>
        <strain evidence="2">ATCC BAA-407 / DSM 14655 / LMG 21543 / TTB310</strain>
    </source>
</reference>
<dbReference type="AlphaFoldDB" id="F5XXG9"/>
<dbReference type="HOGENOM" id="CLU_1239318_0_0_4"/>
<dbReference type="eggNOG" id="ENOG50318AP">
    <property type="taxonomic scope" value="Bacteria"/>
</dbReference>
<evidence type="ECO:0000313" key="1">
    <source>
        <dbReference type="EMBL" id="AEG94304.1"/>
    </source>
</evidence>
<accession>F5XXG9</accession>
<dbReference type="RefSeq" id="WP_013902535.1">
    <property type="nucleotide sequence ID" value="NC_015677.1"/>
</dbReference>
<dbReference type="STRING" id="365046.Rta_31930"/>
<name>F5XXG9_RAMTT</name>
<dbReference type="EMBL" id="CP000245">
    <property type="protein sequence ID" value="AEG94304.1"/>
    <property type="molecule type" value="Genomic_DNA"/>
</dbReference>
<keyword evidence="2" id="KW-1185">Reference proteome</keyword>
<dbReference type="PROSITE" id="PS51318">
    <property type="entry name" value="TAT"/>
    <property type="match status" value="1"/>
</dbReference>
<reference evidence="2" key="1">
    <citation type="submission" date="2006-01" db="EMBL/GenBank/DDBJ databases">
        <title>Genome of the cyst-dividing bacterium Ramlibacter tataouinensis.</title>
        <authorList>
            <person name="Barakat M."/>
            <person name="Ortet P."/>
            <person name="De Luca G."/>
            <person name="Jourlin-Castelli C."/>
            <person name="Ansaldi M."/>
            <person name="Py B."/>
            <person name="Fichant G."/>
            <person name="Coutinho P."/>
            <person name="Voulhoux R."/>
            <person name="Bastien O."/>
            <person name="Roy S."/>
            <person name="Marechal E."/>
            <person name="Henrissat B."/>
            <person name="Quentin Y."/>
            <person name="Noirot P."/>
            <person name="Filloux A."/>
            <person name="Mejean V."/>
            <person name="DuBow M."/>
            <person name="Barras F."/>
            <person name="Heulin T."/>
        </authorList>
    </citation>
    <scope>NUCLEOTIDE SEQUENCE [LARGE SCALE GENOMIC DNA]</scope>
    <source>
        <strain evidence="2">ATCC BAA-407 / DSM 14655 / LMG 21543 / TTB310</strain>
    </source>
</reference>
<dbReference type="KEGG" id="rta:Rta_31930"/>
<gene>
    <name evidence="1" type="ordered locus">Rta_31930</name>
</gene>
<dbReference type="InterPro" id="IPR006311">
    <property type="entry name" value="TAT_signal"/>
</dbReference>
<proteinExistence type="predicted"/>
<dbReference type="OrthoDB" id="8900121at2"/>
<sequence>MLERRSLLQAAAAFGAAAVLPACHTVQENASTELPAPGTGKVMLVGRIEVVPRISPREQNVAVQNDIFNTKRHFMGRAVIRLADRRDPGDFHQLGALFLNPNLEETFFYSVPRTERFVADASIAMEWQDLTPASKNLTLQKVELKLPVPLELDIQPADQALYLGTVRMHRDVYHTLLRVEVLDQQSQAQEEFSRRFGPQARMRKALLKVPGAVTPAVPRPRAA</sequence>
<evidence type="ECO:0000313" key="2">
    <source>
        <dbReference type="Proteomes" id="UP000008385"/>
    </source>
</evidence>